<reference evidence="2 3" key="1">
    <citation type="journal article" date="2003" name="Int. J. Syst. Evol. Microbiol.">
        <title>Halobacillus salinus sp. nov., isolated from a salt lake on the coast of the East Sea in Korea.</title>
        <authorList>
            <person name="Yoon J.H."/>
            <person name="Kang K.H."/>
            <person name="Park Y.H."/>
        </authorList>
    </citation>
    <scope>NUCLEOTIDE SEQUENCE [LARGE SCALE GENOMIC DNA]</scope>
    <source>
        <strain evidence="2 3">HSL-3</strain>
    </source>
</reference>
<dbReference type="InterPro" id="IPR013783">
    <property type="entry name" value="Ig-like_fold"/>
</dbReference>
<organism evidence="2 3">
    <name type="scientific">Halobacillus salinus</name>
    <dbReference type="NCBI Taxonomy" id="192814"/>
    <lineage>
        <taxon>Bacteria</taxon>
        <taxon>Bacillati</taxon>
        <taxon>Bacillota</taxon>
        <taxon>Bacilli</taxon>
        <taxon>Bacillales</taxon>
        <taxon>Bacillaceae</taxon>
        <taxon>Halobacillus</taxon>
    </lineage>
</organism>
<evidence type="ECO:0000259" key="1">
    <source>
        <dbReference type="Pfam" id="PF06605"/>
    </source>
</evidence>
<dbReference type="Gene3D" id="2.60.40.10">
    <property type="entry name" value="Immunoglobulins"/>
    <property type="match status" value="1"/>
</dbReference>
<evidence type="ECO:0000313" key="3">
    <source>
        <dbReference type="Proteomes" id="UP000297982"/>
    </source>
</evidence>
<keyword evidence="3" id="KW-1185">Reference proteome</keyword>
<dbReference type="SUPFAM" id="SSF49265">
    <property type="entry name" value="Fibronectin type III"/>
    <property type="match status" value="1"/>
</dbReference>
<comment type="caution">
    <text evidence="2">The sequence shown here is derived from an EMBL/GenBank/DDBJ whole genome shotgun (WGS) entry which is preliminary data.</text>
</comment>
<evidence type="ECO:0000313" key="2">
    <source>
        <dbReference type="EMBL" id="TGB04681.1"/>
    </source>
</evidence>
<dbReference type="Proteomes" id="UP000297982">
    <property type="component" value="Unassembled WGS sequence"/>
</dbReference>
<dbReference type="InterPro" id="IPR010572">
    <property type="entry name" value="Tail_dom"/>
</dbReference>
<dbReference type="AlphaFoldDB" id="A0A4Z0H5H2"/>
<dbReference type="Pfam" id="PF06605">
    <property type="entry name" value="Prophage_tail"/>
    <property type="match status" value="1"/>
</dbReference>
<dbReference type="InterPro" id="IPR036116">
    <property type="entry name" value="FN3_sf"/>
</dbReference>
<gene>
    <name evidence="2" type="ORF">E4663_06735</name>
</gene>
<protein>
    <recommendedName>
        <fullName evidence="1">Tail spike domain-containing protein</fullName>
    </recommendedName>
</protein>
<accession>A0A4Z0H5H2</accession>
<name>A0A4Z0H5H2_9BACI</name>
<dbReference type="EMBL" id="SRJC01000001">
    <property type="protein sequence ID" value="TGB04681.1"/>
    <property type="molecule type" value="Genomic_DNA"/>
</dbReference>
<dbReference type="InterPro" id="IPR007119">
    <property type="entry name" value="Phage_tail_spike_N"/>
</dbReference>
<dbReference type="NCBIfam" id="TIGR01665">
    <property type="entry name" value="put_anti_recept"/>
    <property type="match status" value="1"/>
</dbReference>
<sequence>MDELLAETVNYNRAPFEETTDGTATFSLEMPADDEDAAFIVGGHQLVFKDLEANFRLFTIREPEDDDGPDGAIKRAICLSSLDELNDEMVEDIRPQNRTARYTLERVLEGTRFQAGTVADLGLQSTNFYYISTRETLNKIRQVWGGEYVDRVEIDESGITGRFIDLLYRRGKDTGKRWEMDKDIESIHRKIKHYPKTALYGKGKSLETDNGGYTRKITFADVEWSVENGNPVDKPLGQEWVGDPGALEKHGTYIPDTGDRQHRKGLFEDGDEENPEVLLMKTWQALQERKETQAEFNMSVTTFEGIAGQEHELARFGDTGTAINKDIHPPIIIEARVTKFKYDIGDPTDGEITLGNYSDLFEREKAIEEVIQKVNDRAGVWDRAENKVTDEDFPDDVPDPPENVQAEGLFQTVMLNWEYNSSSYIAAYEVYASQVQGFEPDSTNLIFRGKVGMFLHKVAVNQQWYYKVRAVNTHGTPGAFSEEESAVTVRIQGIDMAMGSVNAAILDDLAVTAAKLSLQAVQAQHIANQAVGNQAIENQAVTNQKIANQAVGYAQIAKAAITDELIASNAEIDFAKIANVVIGEAEIEDASVTYQKIKGKLLANQIVVGNDTQFDDGFDPSEKADIEEVLNTATNTAFNMFPDPTFQLGEQEWNCVDANFEFVDFRSDGSVNIKGSSASNQDPDFAPKGTGNIWLNRNVEHWASIEFRNKKELGTRPGELYFSGGAVSTQRKLLTYNEVPLENNWVRYIYRIPANLLDGSDPLCYISWRFGDWNNPDTFDLSARKPMLHEGNAPVPFNTGNLEIAYKLWALENSVYMDGGKIAADTILANAIKAGAITARHIAANSITGNMIKSNADIRVTEDLFIGNKLFLGYGGSDGNQIELSAGALITGYESAYGGEPQIDISAGGIDFLGTDLFSTAPITNVPCNIAGVTAGRPSNTPVVSQYVYFTLPRPSAPSSVDFSHVAKNANPKYSFLTEYGFSFYVEAEGNNYSYFSGYYSV</sequence>
<feature type="domain" description="Tail spike" evidence="1">
    <location>
        <begin position="85"/>
        <end position="357"/>
    </location>
</feature>
<proteinExistence type="predicted"/>